<evidence type="ECO:0000256" key="2">
    <source>
        <dbReference type="PROSITE-ProRule" id="PRU00703"/>
    </source>
</evidence>
<dbReference type="PANTHER" id="PTHR43080:SF2">
    <property type="entry name" value="CBS DOMAIN-CONTAINING PROTEIN"/>
    <property type="match status" value="1"/>
</dbReference>
<dbReference type="RefSeq" id="WP_016913693.1">
    <property type="nucleotide sequence ID" value="NZ_BMXN01000021.1"/>
</dbReference>
<dbReference type="InterPro" id="IPR051257">
    <property type="entry name" value="Diverse_CBS-Domain"/>
</dbReference>
<accession>A0A8H9LXE7</accession>
<dbReference type="InterPro" id="IPR000644">
    <property type="entry name" value="CBS_dom"/>
</dbReference>
<evidence type="ECO:0000313" key="5">
    <source>
        <dbReference type="Proteomes" id="UP000623776"/>
    </source>
</evidence>
<feature type="domain" description="CBS" evidence="3">
    <location>
        <begin position="82"/>
        <end position="135"/>
    </location>
</feature>
<dbReference type="InterPro" id="IPR046342">
    <property type="entry name" value="CBS_dom_sf"/>
</dbReference>
<reference evidence="5" key="1">
    <citation type="journal article" date="2019" name="Int. J. Syst. Evol. Microbiol.">
        <title>The Global Catalogue of Microorganisms (GCM) 10K type strain sequencing project: providing services to taxonomists for standard genome sequencing and annotation.</title>
        <authorList>
            <consortium name="The Broad Institute Genomics Platform"/>
            <consortium name="The Broad Institute Genome Sequencing Center for Infectious Disease"/>
            <person name="Wu L."/>
            <person name="Ma J."/>
        </authorList>
    </citation>
    <scope>NUCLEOTIDE SEQUENCE [LARGE SCALE GENOMIC DNA]</scope>
    <source>
        <strain evidence="5">KCTC 22154</strain>
    </source>
</reference>
<dbReference type="Proteomes" id="UP000623776">
    <property type="component" value="Unassembled WGS sequence"/>
</dbReference>
<sequence>MLEHQSAIPTAETIMHSQYRLVDGLLTVAEGIDVMRKHNVNVLIIQPRDATDEHGIVLATDIAKKVLAANRSTERVSLYEIMTKPVISVRPEMSIRNCARLFGQFGLSLAPVTNQQHQVLGIVDYSCIVTGWASS</sequence>
<evidence type="ECO:0000259" key="3">
    <source>
        <dbReference type="PROSITE" id="PS51371"/>
    </source>
</evidence>
<dbReference type="Gene3D" id="3.10.580.10">
    <property type="entry name" value="CBS-domain"/>
    <property type="match status" value="1"/>
</dbReference>
<keyword evidence="5" id="KW-1185">Reference proteome</keyword>
<protein>
    <submittedName>
        <fullName evidence="4">CBS domain-containing protein</fullName>
    </submittedName>
</protein>
<evidence type="ECO:0000256" key="1">
    <source>
        <dbReference type="ARBA" id="ARBA00023122"/>
    </source>
</evidence>
<proteinExistence type="predicted"/>
<dbReference type="Pfam" id="PF00571">
    <property type="entry name" value="CBS"/>
    <property type="match status" value="1"/>
</dbReference>
<gene>
    <name evidence="4" type="ORF">GCM10007157_28960</name>
</gene>
<name>A0A8H9LXE7_9GAMM</name>
<organism evidence="4 5">
    <name type="scientific">Vreelandella hamiltonii</name>
    <dbReference type="NCBI Taxonomy" id="502829"/>
    <lineage>
        <taxon>Bacteria</taxon>
        <taxon>Pseudomonadati</taxon>
        <taxon>Pseudomonadota</taxon>
        <taxon>Gammaproteobacteria</taxon>
        <taxon>Oceanospirillales</taxon>
        <taxon>Halomonadaceae</taxon>
        <taxon>Vreelandella</taxon>
    </lineage>
</organism>
<evidence type="ECO:0000313" key="4">
    <source>
        <dbReference type="EMBL" id="GGW35728.1"/>
    </source>
</evidence>
<dbReference type="EMBL" id="BMXN01000021">
    <property type="protein sequence ID" value="GGW35728.1"/>
    <property type="molecule type" value="Genomic_DNA"/>
</dbReference>
<keyword evidence="1 2" id="KW-0129">CBS domain</keyword>
<comment type="caution">
    <text evidence="4">The sequence shown here is derived from an EMBL/GenBank/DDBJ whole genome shotgun (WGS) entry which is preliminary data.</text>
</comment>
<dbReference type="SUPFAM" id="SSF54631">
    <property type="entry name" value="CBS-domain pair"/>
    <property type="match status" value="1"/>
</dbReference>
<dbReference type="PANTHER" id="PTHR43080">
    <property type="entry name" value="CBS DOMAIN-CONTAINING PROTEIN CBSX3, MITOCHONDRIAL"/>
    <property type="match status" value="1"/>
</dbReference>
<dbReference type="AlphaFoldDB" id="A0A8H9LXE7"/>
<dbReference type="PROSITE" id="PS51371">
    <property type="entry name" value="CBS"/>
    <property type="match status" value="1"/>
</dbReference>